<dbReference type="Ensembl" id="ENSCSAVT00000010878.1">
    <property type="protein sequence ID" value="ENSCSAVP00000010748.1"/>
    <property type="gene ID" value="ENSCSAVG00000006301.1"/>
</dbReference>
<dbReference type="HOGENOM" id="CLU_1229551_0_0_1"/>
<sequence length="225" mass="25378">MFNDAKLMENREVSIFFHPSDAVHCFRSTKSRMDGFDGSLLTEAWNARDWSRFIGLLVSKAQFLHETSTDNFELRNHLLAFCLRYSNSFPGMIDYIIAMGNVLEGVVQMAVTAIENNLDPVGTVNQALVEKMALEYKIKLGLVLSLDSCLCPATLSDFLLRKLHPVVFRDQKTKAVFVKYDLKSVTTLREVNGHLRAVRNGTAEDLMQASVAVNSYLKNTVEHVK</sequence>
<dbReference type="AlphaFoldDB" id="H2YZI6"/>
<reference evidence="1" key="2">
    <citation type="submission" date="2025-08" db="UniProtKB">
        <authorList>
            <consortium name="Ensembl"/>
        </authorList>
    </citation>
    <scope>IDENTIFICATION</scope>
</reference>
<proteinExistence type="predicted"/>
<evidence type="ECO:0000313" key="1">
    <source>
        <dbReference type="Ensembl" id="ENSCSAVP00000010748.1"/>
    </source>
</evidence>
<dbReference type="InParanoid" id="H2YZI6"/>
<name>H2YZI6_CIOSA</name>
<dbReference type="Proteomes" id="UP000007875">
    <property type="component" value="Unassembled WGS sequence"/>
</dbReference>
<accession>H2YZI6</accession>
<reference evidence="2" key="1">
    <citation type="submission" date="2003-08" db="EMBL/GenBank/DDBJ databases">
        <authorList>
            <person name="Birren B."/>
            <person name="Nusbaum C."/>
            <person name="Abebe A."/>
            <person name="Abouelleil A."/>
            <person name="Adekoya E."/>
            <person name="Ait-zahra M."/>
            <person name="Allen N."/>
            <person name="Allen T."/>
            <person name="An P."/>
            <person name="Anderson M."/>
            <person name="Anderson S."/>
            <person name="Arachchi H."/>
            <person name="Armbruster J."/>
            <person name="Bachantsang P."/>
            <person name="Baldwin J."/>
            <person name="Barry A."/>
            <person name="Bayul T."/>
            <person name="Blitshsteyn B."/>
            <person name="Bloom T."/>
            <person name="Blye J."/>
            <person name="Boguslavskiy L."/>
            <person name="Borowsky M."/>
            <person name="Boukhgalter B."/>
            <person name="Brunache A."/>
            <person name="Butler J."/>
            <person name="Calixte N."/>
            <person name="Calvo S."/>
            <person name="Camarata J."/>
            <person name="Campo K."/>
            <person name="Chang J."/>
            <person name="Cheshatsang Y."/>
            <person name="Citroen M."/>
            <person name="Collymore A."/>
            <person name="Considine T."/>
            <person name="Cook A."/>
            <person name="Cooke P."/>
            <person name="Corum B."/>
            <person name="Cuomo C."/>
            <person name="David R."/>
            <person name="Dawoe T."/>
            <person name="Degray S."/>
            <person name="Dodge S."/>
            <person name="Dooley K."/>
            <person name="Dorje P."/>
            <person name="Dorjee K."/>
            <person name="Dorris L."/>
            <person name="Duffey N."/>
            <person name="Dupes A."/>
            <person name="Elkins T."/>
            <person name="Engels R."/>
            <person name="Erickson J."/>
            <person name="Farina A."/>
            <person name="Faro S."/>
            <person name="Ferreira P."/>
            <person name="Fischer H."/>
            <person name="Fitzgerald M."/>
            <person name="Foley K."/>
            <person name="Gage D."/>
            <person name="Galagan J."/>
            <person name="Gearin G."/>
            <person name="Gnerre S."/>
            <person name="Gnirke A."/>
            <person name="Goyette A."/>
            <person name="Graham J."/>
            <person name="Grandbois E."/>
            <person name="Gyaltsen K."/>
            <person name="Hafez N."/>
            <person name="Hagopian D."/>
            <person name="Hagos B."/>
            <person name="Hall J."/>
            <person name="Hatcher B."/>
            <person name="Heller A."/>
            <person name="Higgins H."/>
            <person name="Honan T."/>
            <person name="Horn A."/>
            <person name="Houde N."/>
            <person name="Hughes L."/>
            <person name="Hulme W."/>
            <person name="Husby E."/>
            <person name="Iliev I."/>
            <person name="Jaffe D."/>
            <person name="Jones C."/>
            <person name="Kamal M."/>
            <person name="Kamat A."/>
            <person name="Kamvysselis M."/>
            <person name="Karlsson E."/>
            <person name="Kells C."/>
            <person name="Kieu A."/>
            <person name="Kisner P."/>
            <person name="Kodira C."/>
            <person name="Kulbokas E."/>
            <person name="Labutti K."/>
            <person name="Lama D."/>
            <person name="Landers T."/>
            <person name="Leger J."/>
            <person name="Levine S."/>
            <person name="Lewis D."/>
            <person name="Lewis T."/>
            <person name="Lindblad-toh K."/>
            <person name="Liu X."/>
            <person name="Lokyitsang T."/>
            <person name="Lokyitsang Y."/>
            <person name="Lucien O."/>
            <person name="Lui A."/>
            <person name="Ma L.J."/>
            <person name="Mabbitt R."/>
            <person name="Macdonald J."/>
            <person name="Maclean C."/>
            <person name="Major J."/>
            <person name="Manning J."/>
            <person name="Marabella R."/>
            <person name="Maru K."/>
            <person name="Matthews C."/>
            <person name="Mauceli E."/>
            <person name="Mccarthy M."/>
            <person name="Mcdonough S."/>
            <person name="Mcghee T."/>
            <person name="Meldrim J."/>
            <person name="Meneus L."/>
            <person name="Mesirov J."/>
            <person name="Mihalev A."/>
            <person name="Mihova T."/>
            <person name="Mikkelsen T."/>
            <person name="Mlenga V."/>
            <person name="Moru K."/>
            <person name="Mozes J."/>
            <person name="Mulrain L."/>
            <person name="Munson G."/>
            <person name="Naylor J."/>
            <person name="Newes C."/>
            <person name="Nguyen C."/>
            <person name="Nguyen N."/>
            <person name="Nguyen T."/>
            <person name="Nicol R."/>
            <person name="Nielsen C."/>
            <person name="Nizzari M."/>
            <person name="Norbu C."/>
            <person name="Norbu N."/>
            <person name="O'donnell P."/>
            <person name="Okoawo O."/>
            <person name="O'leary S."/>
            <person name="Omotosho B."/>
            <person name="O'neill K."/>
            <person name="Osman S."/>
            <person name="Parker S."/>
            <person name="Perrin D."/>
            <person name="Phunkhang P."/>
            <person name="Piqani B."/>
            <person name="Purcell S."/>
            <person name="Rachupka T."/>
            <person name="Ramasamy U."/>
            <person name="Rameau R."/>
            <person name="Ray V."/>
            <person name="Raymond C."/>
            <person name="Retta R."/>
            <person name="Richardson S."/>
            <person name="Rise C."/>
            <person name="Rodriguez J."/>
            <person name="Rogers J."/>
            <person name="Rogov P."/>
            <person name="Rutman M."/>
            <person name="Schupbach R."/>
            <person name="Seaman C."/>
            <person name="Settipalli S."/>
            <person name="Sharpe T."/>
            <person name="Sheridan J."/>
            <person name="Sherpa N."/>
            <person name="Shi J."/>
            <person name="Smirnov S."/>
            <person name="Smith C."/>
            <person name="Sougnez C."/>
            <person name="Spencer B."/>
            <person name="Stalker J."/>
            <person name="Stange-thomann N."/>
            <person name="Stavropoulos S."/>
            <person name="Stetson K."/>
            <person name="Stone C."/>
            <person name="Stone S."/>
            <person name="Stubbs M."/>
            <person name="Talamas J."/>
            <person name="Tchuinga P."/>
            <person name="Tenzing P."/>
            <person name="Tesfaye S."/>
            <person name="Theodore J."/>
            <person name="Thoulutsang Y."/>
            <person name="Topham K."/>
            <person name="Towey S."/>
            <person name="Tsamla T."/>
            <person name="Tsomo N."/>
            <person name="Vallee D."/>
            <person name="Vassiliev H."/>
            <person name="Venkataraman V."/>
            <person name="Vinson J."/>
            <person name="Vo A."/>
            <person name="Wade C."/>
            <person name="Wang S."/>
            <person name="Wangchuk T."/>
            <person name="Wangdi T."/>
            <person name="Whittaker C."/>
            <person name="Wilkinson J."/>
            <person name="Wu Y."/>
            <person name="Wyman D."/>
            <person name="Yadav S."/>
            <person name="Yang S."/>
            <person name="Yang X."/>
            <person name="Yeager S."/>
            <person name="Yee E."/>
            <person name="Young G."/>
            <person name="Zainoun J."/>
            <person name="Zembeck L."/>
            <person name="Zimmer A."/>
            <person name="Zody M."/>
            <person name="Lander E."/>
        </authorList>
    </citation>
    <scope>NUCLEOTIDE SEQUENCE [LARGE SCALE GENOMIC DNA]</scope>
</reference>
<evidence type="ECO:0000313" key="2">
    <source>
        <dbReference type="Proteomes" id="UP000007875"/>
    </source>
</evidence>
<dbReference type="GeneTree" id="ENSGT00530000066827"/>
<keyword evidence="2" id="KW-1185">Reference proteome</keyword>
<organism evidence="1 2">
    <name type="scientific">Ciona savignyi</name>
    <name type="common">Pacific transparent sea squirt</name>
    <dbReference type="NCBI Taxonomy" id="51511"/>
    <lineage>
        <taxon>Eukaryota</taxon>
        <taxon>Metazoa</taxon>
        <taxon>Chordata</taxon>
        <taxon>Tunicata</taxon>
        <taxon>Ascidiacea</taxon>
        <taxon>Phlebobranchia</taxon>
        <taxon>Cionidae</taxon>
        <taxon>Ciona</taxon>
    </lineage>
</organism>
<protein>
    <submittedName>
        <fullName evidence="1">Uncharacterized protein</fullName>
    </submittedName>
</protein>
<reference evidence="1" key="3">
    <citation type="submission" date="2025-09" db="UniProtKB">
        <authorList>
            <consortium name="Ensembl"/>
        </authorList>
    </citation>
    <scope>IDENTIFICATION</scope>
</reference>